<evidence type="ECO:0000256" key="5">
    <source>
        <dbReference type="ARBA" id="ARBA00022525"/>
    </source>
</evidence>
<dbReference type="InterPro" id="IPR053927">
    <property type="entry name" value="FlgK_helical"/>
</dbReference>
<reference evidence="10 11" key="1">
    <citation type="submission" date="2019-02" db="EMBL/GenBank/DDBJ databases">
        <title>Deep-cultivation of Planctomycetes and their phenomic and genomic characterization uncovers novel biology.</title>
        <authorList>
            <person name="Wiegand S."/>
            <person name="Jogler M."/>
            <person name="Boedeker C."/>
            <person name="Pinto D."/>
            <person name="Vollmers J."/>
            <person name="Rivas-Marin E."/>
            <person name="Kohn T."/>
            <person name="Peeters S.H."/>
            <person name="Heuer A."/>
            <person name="Rast P."/>
            <person name="Oberbeckmann S."/>
            <person name="Bunk B."/>
            <person name="Jeske O."/>
            <person name="Meyerdierks A."/>
            <person name="Storesund J.E."/>
            <person name="Kallscheuer N."/>
            <person name="Luecker S."/>
            <person name="Lage O.M."/>
            <person name="Pohl T."/>
            <person name="Merkel B.J."/>
            <person name="Hornburger P."/>
            <person name="Mueller R.-W."/>
            <person name="Bruemmer F."/>
            <person name="Labrenz M."/>
            <person name="Spormann A.M."/>
            <person name="Op den Camp H."/>
            <person name="Overmann J."/>
            <person name="Amann R."/>
            <person name="Jetten M.S.M."/>
            <person name="Mascher T."/>
            <person name="Medema M.H."/>
            <person name="Devos D.P."/>
            <person name="Kaster A.-K."/>
            <person name="Ovreas L."/>
            <person name="Rohde M."/>
            <person name="Galperin M.Y."/>
            <person name="Jogler C."/>
        </authorList>
    </citation>
    <scope>NUCLEOTIDE SEQUENCE [LARGE SCALE GENOMIC DNA]</scope>
    <source>
        <strain evidence="10 11">Pla110</strain>
    </source>
</reference>
<dbReference type="NCBIfam" id="TIGR02492">
    <property type="entry name" value="flgK_ends"/>
    <property type="match status" value="1"/>
</dbReference>
<evidence type="ECO:0000256" key="3">
    <source>
        <dbReference type="ARBA" id="ARBA00009677"/>
    </source>
</evidence>
<evidence type="ECO:0000256" key="2">
    <source>
        <dbReference type="ARBA" id="ARBA00004613"/>
    </source>
</evidence>
<dbReference type="GO" id="GO:0005198">
    <property type="term" value="F:structural molecule activity"/>
    <property type="evidence" value="ECO:0007669"/>
    <property type="project" value="UniProtKB-UniRule"/>
</dbReference>
<dbReference type="PANTHER" id="PTHR30033:SF1">
    <property type="entry name" value="FLAGELLAR HOOK-ASSOCIATED PROTEIN 1"/>
    <property type="match status" value="1"/>
</dbReference>
<organism evidence="10 11">
    <name type="scientific">Polystyrenella longa</name>
    <dbReference type="NCBI Taxonomy" id="2528007"/>
    <lineage>
        <taxon>Bacteria</taxon>
        <taxon>Pseudomonadati</taxon>
        <taxon>Planctomycetota</taxon>
        <taxon>Planctomycetia</taxon>
        <taxon>Planctomycetales</taxon>
        <taxon>Planctomycetaceae</taxon>
        <taxon>Polystyrenella</taxon>
    </lineage>
</organism>
<keyword evidence="10" id="KW-0966">Cell projection</keyword>
<sequence>MGLNSALQMSSRSLEIFTTGIQVAGQNVANANTPGYVREEILLEPANPYRQGSLVLGTGAKIGGVRQSIDLFLEKRLHNANSDYAAADATRLIYEQLQAEINELGSNDLSTKLNEFVAALDEATNQPDSAALRSLVAVRGETLANDIVALRDRVNSLRSAQSVKVESLTEEANQLINEIAHLNPQITKLEASGLLQSDAGALRTQRYNALNRLSEIVPIKFQERSDGSVDVYSGTNYLILTGHTQQLELEARGDRQVVIHDVSLSETDALINGSGGELQGVIQGRDEVIGAFIDQLDQLTSSFIFEFNKIHSSGEGLSGYTEIESFNGVDDTSAALNSDEAGLFFEVEHGSFQLKVTNALTGITQTTNIAIDLDGVGTDTSLDSLQASLDAVGNISASISTDGHLQLNAADGYEIKFGNDTSGVLASLGINTFFTGTDTSNLKINEIVKNDQNFLATGRGGGPADNSNMLSLSGILDKGLTGLNGSSINQFYDTTITNIAQKTAATATLASGTEAYRGGLQNQREQFSGVSLDEEAIKIMNFQNSYQAAARLVTIIDELYSVLLNM</sequence>
<dbReference type="Proteomes" id="UP000317178">
    <property type="component" value="Chromosome"/>
</dbReference>
<dbReference type="GO" id="GO:0005576">
    <property type="term" value="C:extracellular region"/>
    <property type="evidence" value="ECO:0007669"/>
    <property type="project" value="UniProtKB-SubCell"/>
</dbReference>
<proteinExistence type="inferred from homology"/>
<dbReference type="AlphaFoldDB" id="A0A518CIU4"/>
<comment type="subcellular location">
    <subcellularLocation>
        <location evidence="1 7">Bacterial flagellum</location>
    </subcellularLocation>
    <subcellularLocation>
        <location evidence="2 7">Secreted</location>
    </subcellularLocation>
</comment>
<evidence type="ECO:0000256" key="4">
    <source>
        <dbReference type="ARBA" id="ARBA00016244"/>
    </source>
</evidence>
<keyword evidence="5 7" id="KW-0964">Secreted</keyword>
<dbReference type="KEGG" id="plon:Pla110_08450"/>
<protein>
    <recommendedName>
        <fullName evidence="4 7">Flagellar hook-associated protein 1</fullName>
        <shortName evidence="7">HAP1</shortName>
    </recommendedName>
</protein>
<evidence type="ECO:0000256" key="7">
    <source>
        <dbReference type="RuleBase" id="RU362065"/>
    </source>
</evidence>
<dbReference type="RefSeq" id="WP_231742907.1">
    <property type="nucleotide sequence ID" value="NZ_CP036281.1"/>
</dbReference>
<comment type="similarity">
    <text evidence="3 7">Belongs to the flagella basal body rod proteins family.</text>
</comment>
<feature type="domain" description="Flagellar basal-body/hook protein C-terminal" evidence="8">
    <location>
        <begin position="527"/>
        <end position="566"/>
    </location>
</feature>
<dbReference type="InterPro" id="IPR010930">
    <property type="entry name" value="Flg_bb/hook_C_dom"/>
</dbReference>
<dbReference type="Pfam" id="PF06429">
    <property type="entry name" value="Flg_bbr_C"/>
    <property type="match status" value="1"/>
</dbReference>
<dbReference type="PANTHER" id="PTHR30033">
    <property type="entry name" value="FLAGELLAR HOOK-ASSOCIATED PROTEIN 1"/>
    <property type="match status" value="1"/>
</dbReference>
<keyword evidence="11" id="KW-1185">Reference proteome</keyword>
<dbReference type="InterPro" id="IPR002371">
    <property type="entry name" value="FlgK"/>
</dbReference>
<evidence type="ECO:0000256" key="6">
    <source>
        <dbReference type="ARBA" id="ARBA00023143"/>
    </source>
</evidence>
<evidence type="ECO:0000259" key="8">
    <source>
        <dbReference type="Pfam" id="PF06429"/>
    </source>
</evidence>
<keyword evidence="10" id="KW-0282">Flagellum</keyword>
<dbReference type="EMBL" id="CP036281">
    <property type="protein sequence ID" value="QDU79140.1"/>
    <property type="molecule type" value="Genomic_DNA"/>
</dbReference>
<dbReference type="PRINTS" id="PR01005">
    <property type="entry name" value="FLGHOOKAP1"/>
</dbReference>
<evidence type="ECO:0000313" key="11">
    <source>
        <dbReference type="Proteomes" id="UP000317178"/>
    </source>
</evidence>
<dbReference type="SUPFAM" id="SSF64518">
    <property type="entry name" value="Phase 1 flagellin"/>
    <property type="match status" value="1"/>
</dbReference>
<accession>A0A518CIU4</accession>
<name>A0A518CIU4_9PLAN</name>
<dbReference type="GO" id="GO:0044780">
    <property type="term" value="P:bacterial-type flagellum assembly"/>
    <property type="evidence" value="ECO:0007669"/>
    <property type="project" value="InterPro"/>
</dbReference>
<dbReference type="Pfam" id="PF22638">
    <property type="entry name" value="FlgK_D1"/>
    <property type="match status" value="1"/>
</dbReference>
<keyword evidence="6 7" id="KW-0975">Bacterial flagellum</keyword>
<evidence type="ECO:0000256" key="1">
    <source>
        <dbReference type="ARBA" id="ARBA00004365"/>
    </source>
</evidence>
<dbReference type="GO" id="GO:0009424">
    <property type="term" value="C:bacterial-type flagellum hook"/>
    <property type="evidence" value="ECO:0007669"/>
    <property type="project" value="UniProtKB-UniRule"/>
</dbReference>
<feature type="domain" description="Flagellar hook-associated protein FlgK helical" evidence="9">
    <location>
        <begin position="95"/>
        <end position="321"/>
    </location>
</feature>
<evidence type="ECO:0000259" key="9">
    <source>
        <dbReference type="Pfam" id="PF22638"/>
    </source>
</evidence>
<evidence type="ECO:0000313" key="10">
    <source>
        <dbReference type="EMBL" id="QDU79140.1"/>
    </source>
</evidence>
<keyword evidence="10" id="KW-0969">Cilium</keyword>
<gene>
    <name evidence="7 10" type="primary">flgK</name>
    <name evidence="10" type="ORF">Pla110_08450</name>
</gene>